<evidence type="ECO:0000256" key="5">
    <source>
        <dbReference type="ARBA" id="ARBA00023136"/>
    </source>
</evidence>
<evidence type="ECO:0000313" key="8">
    <source>
        <dbReference type="EMBL" id="TNY33020.1"/>
    </source>
</evidence>
<comment type="similarity">
    <text evidence="6">Belongs to the binding-protein-dependent transport system permease family.</text>
</comment>
<evidence type="ECO:0000256" key="6">
    <source>
        <dbReference type="RuleBase" id="RU363032"/>
    </source>
</evidence>
<dbReference type="SUPFAM" id="SSF161098">
    <property type="entry name" value="MetI-like"/>
    <property type="match status" value="1"/>
</dbReference>
<dbReference type="GO" id="GO:0015416">
    <property type="term" value="F:ABC-type phosphonate transporter activity"/>
    <property type="evidence" value="ECO:0007669"/>
    <property type="project" value="InterPro"/>
</dbReference>
<proteinExistence type="inferred from homology"/>
<feature type="domain" description="ABC transmembrane type-1" evidence="7">
    <location>
        <begin position="241"/>
        <end position="425"/>
    </location>
</feature>
<dbReference type="AlphaFoldDB" id="A0A5C5GET3"/>
<dbReference type="PANTHER" id="PTHR30043:SF9">
    <property type="entry name" value="PHOSPHONATES TRANSPORT SYSTEM PERMEASE PROTEIN"/>
    <property type="match status" value="1"/>
</dbReference>
<dbReference type="OrthoDB" id="7820570at2"/>
<dbReference type="Gene3D" id="1.10.3720.10">
    <property type="entry name" value="MetI-like"/>
    <property type="match status" value="1"/>
</dbReference>
<dbReference type="NCBIfam" id="TIGR01097">
    <property type="entry name" value="PhnE"/>
    <property type="match status" value="1"/>
</dbReference>
<dbReference type="InterPro" id="IPR005769">
    <property type="entry name" value="PhnE/PtxC"/>
</dbReference>
<gene>
    <name evidence="8" type="primary">phnE</name>
    <name evidence="8" type="ORF">FHY64_07010</name>
</gene>
<comment type="subcellular location">
    <subcellularLocation>
        <location evidence="1 6">Cell membrane</location>
        <topology evidence="1 6">Multi-pass membrane protein</topology>
    </subcellularLocation>
</comment>
<reference evidence="8 9" key="1">
    <citation type="submission" date="2019-06" db="EMBL/GenBank/DDBJ databases">
        <title>Genome of new Rhodobacteraceae sp. SM1903.</title>
        <authorList>
            <person name="Ren X."/>
        </authorList>
    </citation>
    <scope>NUCLEOTIDE SEQUENCE [LARGE SCALE GENOMIC DNA]</scope>
    <source>
        <strain evidence="8 9">SM1903</strain>
    </source>
</reference>
<keyword evidence="9" id="KW-1185">Reference proteome</keyword>
<evidence type="ECO:0000256" key="4">
    <source>
        <dbReference type="ARBA" id="ARBA00022989"/>
    </source>
</evidence>
<evidence type="ECO:0000256" key="2">
    <source>
        <dbReference type="ARBA" id="ARBA00022448"/>
    </source>
</evidence>
<dbReference type="Pfam" id="PF00528">
    <property type="entry name" value="BPD_transp_1"/>
    <property type="match status" value="1"/>
</dbReference>
<keyword evidence="5 6" id="KW-0472">Membrane</keyword>
<dbReference type="CDD" id="cd06261">
    <property type="entry name" value="TM_PBP2"/>
    <property type="match status" value="1"/>
</dbReference>
<dbReference type="InterPro" id="IPR035906">
    <property type="entry name" value="MetI-like_sf"/>
</dbReference>
<feature type="transmembrane region" description="Helical" evidence="6">
    <location>
        <begin position="379"/>
        <end position="401"/>
    </location>
</feature>
<feature type="transmembrane region" description="Helical" evidence="6">
    <location>
        <begin position="237"/>
        <end position="260"/>
    </location>
</feature>
<comment type="caution">
    <text evidence="8">The sequence shown here is derived from an EMBL/GenBank/DDBJ whole genome shotgun (WGS) entry which is preliminary data.</text>
</comment>
<keyword evidence="3 6" id="KW-0812">Transmembrane</keyword>
<organism evidence="8 9">
    <name type="scientific">Pelagovum pacificum</name>
    <dbReference type="NCBI Taxonomy" id="2588711"/>
    <lineage>
        <taxon>Bacteria</taxon>
        <taxon>Pseudomonadati</taxon>
        <taxon>Pseudomonadota</taxon>
        <taxon>Alphaproteobacteria</taxon>
        <taxon>Rhodobacterales</taxon>
        <taxon>Paracoccaceae</taxon>
        <taxon>Pelagovum</taxon>
    </lineage>
</organism>
<feature type="transmembrane region" description="Helical" evidence="6">
    <location>
        <begin position="20"/>
        <end position="40"/>
    </location>
</feature>
<keyword evidence="2 6" id="KW-0813">Transport</keyword>
<evidence type="ECO:0000256" key="3">
    <source>
        <dbReference type="ARBA" id="ARBA00022692"/>
    </source>
</evidence>
<keyword evidence="4 6" id="KW-1133">Transmembrane helix</keyword>
<dbReference type="RefSeq" id="WP_140193703.1">
    <property type="nucleotide sequence ID" value="NZ_CP065915.1"/>
</dbReference>
<dbReference type="PROSITE" id="PS50928">
    <property type="entry name" value="ABC_TM1"/>
    <property type="match status" value="1"/>
</dbReference>
<dbReference type="GO" id="GO:0005886">
    <property type="term" value="C:plasma membrane"/>
    <property type="evidence" value="ECO:0007669"/>
    <property type="project" value="UniProtKB-SubCell"/>
</dbReference>
<name>A0A5C5GET3_9RHOB</name>
<evidence type="ECO:0000313" key="9">
    <source>
        <dbReference type="Proteomes" id="UP000314011"/>
    </source>
</evidence>
<dbReference type="EMBL" id="VFFF01000001">
    <property type="protein sequence ID" value="TNY33020.1"/>
    <property type="molecule type" value="Genomic_DNA"/>
</dbReference>
<protein>
    <submittedName>
        <fullName evidence="8">Phosphonate ABC transporter, permease protein PhnE</fullName>
    </submittedName>
</protein>
<dbReference type="PANTHER" id="PTHR30043">
    <property type="entry name" value="PHOSPHONATES TRANSPORT SYSTEM PERMEASE PROTEIN"/>
    <property type="match status" value="1"/>
</dbReference>
<evidence type="ECO:0000259" key="7">
    <source>
        <dbReference type="PROSITE" id="PS50928"/>
    </source>
</evidence>
<dbReference type="InterPro" id="IPR000515">
    <property type="entry name" value="MetI-like"/>
</dbReference>
<dbReference type="Proteomes" id="UP000314011">
    <property type="component" value="Unassembled WGS sequence"/>
</dbReference>
<feature type="transmembrane region" description="Helical" evidence="6">
    <location>
        <begin position="407"/>
        <end position="428"/>
    </location>
</feature>
<evidence type="ECO:0000256" key="1">
    <source>
        <dbReference type="ARBA" id="ARBA00004651"/>
    </source>
</evidence>
<accession>A0A5C5GET3</accession>
<sequence>MTDTTAAFTTARAGLRRSQLWIFGVPALVLAYLVYVFFAFDTPRVLAEADGENGAILLADMVSYKVHVTRDNGSGDVEYAIEGERKGRYPAGESPGWVTPATAPAGETLIDLGDSHLVRLFGEGGLRYDVPGYGVIEAKASRSGGVEASYPDGPLPDWINASGNRVAITTDAGRVNITRARTEVMRYFPGWELFFFTLDSPYSGLSFGQLAAAAFGGEAGAIWSDFWNNDMWRHKEVVWAIFETILMAFIGTAGAALIALPTAFLAARNFAPLGIFRQATRRLYDFLRGVDGLIWTVILSRAYGPGPLTGALAIMFTDTGTFGKLFSEALENVDEKQIEGVRSTGAGPLARARYGVIPQIVPVLLSQVLYYLESNTRSATVIGAITGGGIGLLLTQAIITQKDWEEVTYYIILIVLMVFLMDALSGWLRRRLISGGGATD</sequence>